<evidence type="ECO:0000313" key="1">
    <source>
        <dbReference type="EMBL" id="KMW14235.1"/>
    </source>
</evidence>
<name>A0A0J9EF48_9FIRM</name>
<dbReference type="EMBL" id="ADLK01000040">
    <property type="protein sequence ID" value="KMW14235.1"/>
    <property type="molecule type" value="Genomic_DNA"/>
</dbReference>
<dbReference type="RefSeq" id="WP_048930936.1">
    <property type="nucleotide sequence ID" value="NZ_KQ235884.1"/>
</dbReference>
<dbReference type="Proteomes" id="UP000037392">
    <property type="component" value="Unassembled WGS sequence"/>
</dbReference>
<accession>A0A0J9EF48</accession>
<evidence type="ECO:0000313" key="2">
    <source>
        <dbReference type="Proteomes" id="UP000037392"/>
    </source>
</evidence>
<dbReference type="PATRIC" id="fig|742734.4.peg.5230"/>
<gene>
    <name evidence="1" type="ORF">HMPREF9470_04883</name>
</gene>
<dbReference type="AlphaFoldDB" id="A0A0J9EF48"/>
<comment type="caution">
    <text evidence="1">The sequence shown here is derived from an EMBL/GenBank/DDBJ whole genome shotgun (WGS) entry which is preliminary data.</text>
</comment>
<organism evidence="1 2">
    <name type="scientific">[Clostridium] citroniae WAL-19142</name>
    <dbReference type="NCBI Taxonomy" id="742734"/>
    <lineage>
        <taxon>Bacteria</taxon>
        <taxon>Bacillati</taxon>
        <taxon>Bacillota</taxon>
        <taxon>Clostridia</taxon>
        <taxon>Lachnospirales</taxon>
        <taxon>Lachnospiraceae</taxon>
        <taxon>Enterocloster</taxon>
    </lineage>
</organism>
<sequence length="89" mass="10253">MKLKDLWVRIGNIEISSKDMTKLSLECGKAVIEYDEPNTPEGVSKFFRLVCRPNEVEFICPYEVSEDYRDITGSVTKTTFCTKECPYDT</sequence>
<reference evidence="1 2" key="1">
    <citation type="submission" date="2011-04" db="EMBL/GenBank/DDBJ databases">
        <title>The Genome Sequence of Clostridium citroniae WAL-19142.</title>
        <authorList>
            <consortium name="The Broad Institute Genome Sequencing Platform"/>
            <person name="Earl A."/>
            <person name="Ward D."/>
            <person name="Feldgarden M."/>
            <person name="Gevers D."/>
            <person name="Warren Y.A."/>
            <person name="Tyrrell K.L."/>
            <person name="Citron D.M."/>
            <person name="Goldstein E.J."/>
            <person name="Daigneault M."/>
            <person name="Allen-Vercoe E."/>
            <person name="Young S.K."/>
            <person name="Zeng Q."/>
            <person name="Gargeya S."/>
            <person name="Fitzgerald M."/>
            <person name="Haas B."/>
            <person name="Abouelleil A."/>
            <person name="Alvarado L."/>
            <person name="Arachchi H.M."/>
            <person name="Berlin A."/>
            <person name="Brown A."/>
            <person name="Chapman S.B."/>
            <person name="Chen Z."/>
            <person name="Dunbar C."/>
            <person name="Freedman E."/>
            <person name="Gearin G."/>
            <person name="Gellesch M."/>
            <person name="Goldberg J."/>
            <person name="Griggs A."/>
            <person name="Gujja S."/>
            <person name="Heilman E.R."/>
            <person name="Heiman D."/>
            <person name="Howarth C."/>
            <person name="Larson L."/>
            <person name="Lui A."/>
            <person name="MacDonald P.J."/>
            <person name="Mehta T."/>
            <person name="Montmayeur A."/>
            <person name="Murphy C."/>
            <person name="Neiman D."/>
            <person name="Pearson M."/>
            <person name="Priest M."/>
            <person name="Roberts A."/>
            <person name="Saif S."/>
            <person name="Shea T."/>
            <person name="Shenoy N."/>
            <person name="Sisk P."/>
            <person name="Stolte C."/>
            <person name="Sykes S."/>
            <person name="White J."/>
            <person name="Yandava C."/>
            <person name="Wortman J."/>
            <person name="Nusbaum C."/>
            <person name="Birren B."/>
        </authorList>
    </citation>
    <scope>NUCLEOTIDE SEQUENCE [LARGE SCALE GENOMIC DNA]</scope>
    <source>
        <strain evidence="1 2">WAL-19142</strain>
    </source>
</reference>
<dbReference type="GeneID" id="93166827"/>
<proteinExistence type="predicted"/>
<protein>
    <submittedName>
        <fullName evidence="1">Uncharacterized protein</fullName>
    </submittedName>
</protein>